<keyword evidence="3" id="KW-1185">Reference proteome</keyword>
<sequence>MLLRIYKAFVRGAHLTTQKNSPRFAQYFTSAQEGIFWGCVAIPISFFVAIKVLGDDKFIAPICFLLGAIVYASRRYVLPDKSDYYPERSSLSKAQIRKEVVIYNAITLFMISLNAFCIYLVVL</sequence>
<evidence type="ECO:0000313" key="2">
    <source>
        <dbReference type="EMBL" id="MEH8016405.1"/>
    </source>
</evidence>
<feature type="transmembrane region" description="Helical" evidence="1">
    <location>
        <begin position="58"/>
        <end position="79"/>
    </location>
</feature>
<gene>
    <name evidence="2" type="ORF">MN202_04125</name>
</gene>
<proteinExistence type="predicted"/>
<dbReference type="EMBL" id="JALAAR010000003">
    <property type="protein sequence ID" value="MEH8016405.1"/>
    <property type="molecule type" value="Genomic_DNA"/>
</dbReference>
<dbReference type="RefSeq" id="WP_335734824.1">
    <property type="nucleotide sequence ID" value="NZ_JALAAR010000003.1"/>
</dbReference>
<feature type="transmembrane region" description="Helical" evidence="1">
    <location>
        <begin position="100"/>
        <end position="122"/>
    </location>
</feature>
<accession>A0ABU8C3B9</accession>
<feature type="transmembrane region" description="Helical" evidence="1">
    <location>
        <begin position="34"/>
        <end position="52"/>
    </location>
</feature>
<keyword evidence="1" id="KW-0812">Transmembrane</keyword>
<comment type="caution">
    <text evidence="2">The sequence shown here is derived from an EMBL/GenBank/DDBJ whole genome shotgun (WGS) entry which is preliminary data.</text>
</comment>
<name>A0ABU8C3B9_9GAMM</name>
<dbReference type="Proteomes" id="UP001375382">
    <property type="component" value="Unassembled WGS sequence"/>
</dbReference>
<evidence type="ECO:0000313" key="3">
    <source>
        <dbReference type="Proteomes" id="UP001375382"/>
    </source>
</evidence>
<organism evidence="2 3">
    <name type="scientific">Rheinheimera muenzenbergensis</name>
    <dbReference type="NCBI Taxonomy" id="1193628"/>
    <lineage>
        <taxon>Bacteria</taxon>
        <taxon>Pseudomonadati</taxon>
        <taxon>Pseudomonadota</taxon>
        <taxon>Gammaproteobacteria</taxon>
        <taxon>Chromatiales</taxon>
        <taxon>Chromatiaceae</taxon>
        <taxon>Rheinheimera</taxon>
    </lineage>
</organism>
<keyword evidence="1" id="KW-0472">Membrane</keyword>
<reference evidence="2 3" key="1">
    <citation type="journal article" date="2023" name="Ecotoxicol. Environ. Saf.">
        <title>Mercury remediation potential of mercury-resistant strain Rheinheimera metallidurans sp. nov. isolated from a municipal waste dumping site.</title>
        <authorList>
            <person name="Yadav V."/>
            <person name="Manjhi A."/>
            <person name="Vadakedath N."/>
        </authorList>
    </citation>
    <scope>NUCLEOTIDE SEQUENCE [LARGE SCALE GENOMIC DNA]</scope>
    <source>
        <strain evidence="2 3">E-49</strain>
    </source>
</reference>
<protein>
    <submittedName>
        <fullName evidence="2">Uncharacterized protein</fullName>
    </submittedName>
</protein>
<evidence type="ECO:0000256" key="1">
    <source>
        <dbReference type="SAM" id="Phobius"/>
    </source>
</evidence>
<keyword evidence="1" id="KW-1133">Transmembrane helix</keyword>